<organism evidence="7 8">
    <name type="scientific">Dissostichus mawsoni</name>
    <name type="common">Antarctic cod</name>
    <dbReference type="NCBI Taxonomy" id="36200"/>
    <lineage>
        <taxon>Eukaryota</taxon>
        <taxon>Metazoa</taxon>
        <taxon>Chordata</taxon>
        <taxon>Craniata</taxon>
        <taxon>Vertebrata</taxon>
        <taxon>Euteleostomi</taxon>
        <taxon>Actinopterygii</taxon>
        <taxon>Neopterygii</taxon>
        <taxon>Teleostei</taxon>
        <taxon>Neoteleostei</taxon>
        <taxon>Acanthomorphata</taxon>
        <taxon>Eupercaria</taxon>
        <taxon>Perciformes</taxon>
        <taxon>Notothenioidei</taxon>
        <taxon>Nototheniidae</taxon>
        <taxon>Dissostichus</taxon>
    </lineage>
</organism>
<dbReference type="AlphaFoldDB" id="A0A7J5XU95"/>
<dbReference type="GO" id="GO:0016604">
    <property type="term" value="C:nuclear body"/>
    <property type="evidence" value="ECO:0007669"/>
    <property type="project" value="TreeGrafter"/>
</dbReference>
<dbReference type="InterPro" id="IPR007042">
    <property type="entry name" value="SERRATE/Ars2_C"/>
</dbReference>
<dbReference type="Proteomes" id="UP000518266">
    <property type="component" value="Unassembled WGS sequence"/>
</dbReference>
<evidence type="ECO:0000256" key="2">
    <source>
        <dbReference type="ARBA" id="ARBA00005407"/>
    </source>
</evidence>
<name>A0A7J5XU95_DISMA</name>
<feature type="domain" description="SERRATE/Ars2 C-terminal" evidence="5">
    <location>
        <begin position="524"/>
        <end position="599"/>
    </location>
</feature>
<dbReference type="Pfam" id="PF04959">
    <property type="entry name" value="ARS2"/>
    <property type="match status" value="1"/>
</dbReference>
<feature type="compositionally biased region" description="Basic and acidic residues" evidence="4">
    <location>
        <begin position="20"/>
        <end position="56"/>
    </location>
</feature>
<proteinExistence type="inferred from homology"/>
<feature type="compositionally biased region" description="Basic and acidic residues" evidence="4">
    <location>
        <begin position="203"/>
        <end position="220"/>
    </location>
</feature>
<comment type="subcellular location">
    <subcellularLocation>
        <location evidence="1">Nucleus</location>
    </subcellularLocation>
</comment>
<evidence type="ECO:0008006" key="9">
    <source>
        <dbReference type="Google" id="ProtNLM"/>
    </source>
</evidence>
<dbReference type="InterPro" id="IPR039727">
    <property type="entry name" value="SE/Ars2"/>
</dbReference>
<feature type="compositionally biased region" description="Basic and acidic residues" evidence="4">
    <location>
        <begin position="325"/>
        <end position="336"/>
    </location>
</feature>
<comment type="similarity">
    <text evidence="2">Belongs to the ARS2 family.</text>
</comment>
<accession>A0A7J5XU95</accession>
<feature type="compositionally biased region" description="Basic and acidic residues" evidence="4">
    <location>
        <begin position="172"/>
        <end position="194"/>
    </location>
</feature>
<protein>
    <recommendedName>
        <fullName evidence="9">Serrate RNA effector molecule homolog</fullName>
    </recommendedName>
</protein>
<evidence type="ECO:0000259" key="5">
    <source>
        <dbReference type="Pfam" id="PF04959"/>
    </source>
</evidence>
<evidence type="ECO:0000313" key="8">
    <source>
        <dbReference type="Proteomes" id="UP000518266"/>
    </source>
</evidence>
<feature type="domain" description="SERRATE/Ars2 N-terminal" evidence="6">
    <location>
        <begin position="80"/>
        <end position="179"/>
    </location>
</feature>
<evidence type="ECO:0000256" key="3">
    <source>
        <dbReference type="ARBA" id="ARBA00023242"/>
    </source>
</evidence>
<evidence type="ECO:0000259" key="6">
    <source>
        <dbReference type="Pfam" id="PF12066"/>
    </source>
</evidence>
<feature type="region of interest" description="Disordered" evidence="4">
    <location>
        <begin position="170"/>
        <end position="341"/>
    </location>
</feature>
<comment type="caution">
    <text evidence="7">The sequence shown here is derived from an EMBL/GenBank/DDBJ whole genome shotgun (WGS) entry which is preliminary data.</text>
</comment>
<evidence type="ECO:0000256" key="4">
    <source>
        <dbReference type="SAM" id="MobiDB-lite"/>
    </source>
</evidence>
<feature type="compositionally biased region" description="Acidic residues" evidence="4">
    <location>
        <begin position="267"/>
        <end position="282"/>
    </location>
</feature>
<dbReference type="OrthoDB" id="342064at2759"/>
<dbReference type="PANTHER" id="PTHR13165">
    <property type="entry name" value="ARSENITE-RESISTANCE PROTEIN 2"/>
    <property type="match status" value="1"/>
</dbReference>
<feature type="region of interest" description="Disordered" evidence="4">
    <location>
        <begin position="453"/>
        <end position="477"/>
    </location>
</feature>
<feature type="region of interest" description="Disordered" evidence="4">
    <location>
        <begin position="668"/>
        <end position="689"/>
    </location>
</feature>
<dbReference type="PANTHER" id="PTHR13165:SF0">
    <property type="entry name" value="SERRATE RNA EFFECTOR MOLECULE HOMOLOG"/>
    <property type="match status" value="1"/>
</dbReference>
<dbReference type="EMBL" id="JAAKFY010000020">
    <property type="protein sequence ID" value="KAF3840700.1"/>
    <property type="molecule type" value="Genomic_DNA"/>
</dbReference>
<feature type="compositionally biased region" description="Basic residues" evidence="4">
    <location>
        <begin position="61"/>
        <end position="70"/>
    </location>
</feature>
<feature type="region of interest" description="Disordered" evidence="4">
    <location>
        <begin position="20"/>
        <end position="70"/>
    </location>
</feature>
<dbReference type="GO" id="GO:0031053">
    <property type="term" value="P:primary miRNA processing"/>
    <property type="evidence" value="ECO:0007669"/>
    <property type="project" value="TreeGrafter"/>
</dbReference>
<gene>
    <name evidence="7" type="ORF">F7725_006562</name>
</gene>
<keyword evidence="8" id="KW-1185">Reference proteome</keyword>
<evidence type="ECO:0000313" key="7">
    <source>
        <dbReference type="EMBL" id="KAF3840700.1"/>
    </source>
</evidence>
<feature type="compositionally biased region" description="Acidic residues" evidence="4">
    <location>
        <begin position="299"/>
        <end position="311"/>
    </location>
</feature>
<dbReference type="Pfam" id="PF12066">
    <property type="entry name" value="SERRATE_Ars2_N"/>
    <property type="match status" value="1"/>
</dbReference>
<evidence type="ECO:0000256" key="1">
    <source>
        <dbReference type="ARBA" id="ARBA00004123"/>
    </source>
</evidence>
<keyword evidence="3" id="KW-0539">Nucleus</keyword>
<sequence>MGDSDDEYDRRRRDKFRRERSDYDQWDRGRERRSRGEYRDYDRGRRERFTPPRHDMSPQQKRMRRDWRRRRRRRRRAAAAEEGETEAVKRYNEYKIDFRRQQMQDFFLAHKDEEWFRSKYHPDEASLLKAEAQSALHNRVNVFMFLMENSWFDNVSLDIEQTPTIIKVLDAGGEREKEKEKEKEKEREREREKSASVSVGGEPPKKEDLKTSDGDRKLSEENDSASTERAAAAEGVDVKEEAEKEAAKEETPEPKKPRRKRKRSGDSDDEGTASDSDSDSDSDSNSNCSDKPVKKKEEEAEDKDEEEEEEGEGRRKKEIADEDNKEEKKPKDDSPRPRPLHRTCSLFMRSIAPTISKAEIIAVRDCELAPGVNRDLARRVRNVNGITQHKQVLRNDIKLAAKLIHSLDEKGDLWSIKSQEERHRESAELAAQNPILKNITDYLIEEVSAEEEELLGSGSGMESEESSKEGNPAETTVERDDKLAKVLDRLVLYLRIVHSIDYYNTCEYPSEDEMPNRCGMIHVRGPIPPNRVTQGEVQQWQKMMEEKLSPLVGSKEVLSEDEAGKMGRKDPEEEVEKFVNANTQELGKDKWLCPLKVKKEVVFFNNFLMDAKRPSLPEMKLPPLPGPGLLSPSMPFPPQGPQGPMGFGQPRPPLMGYGGGRGNYDNFRGQGGYLGKPRNLRMSRGDPRNIVEYRDLDAPDDMDFF</sequence>
<reference evidence="7 8" key="1">
    <citation type="submission" date="2020-03" db="EMBL/GenBank/DDBJ databases">
        <title>Dissostichus mawsoni Genome sequencing and assembly.</title>
        <authorList>
            <person name="Park H."/>
        </authorList>
    </citation>
    <scope>NUCLEOTIDE SEQUENCE [LARGE SCALE GENOMIC DNA]</scope>
    <source>
        <strain evidence="7">DM0001</strain>
        <tissue evidence="7">Muscle</tissue>
    </source>
</reference>
<feature type="compositionally biased region" description="Basic and acidic residues" evidence="4">
    <location>
        <begin position="236"/>
        <end position="255"/>
    </location>
</feature>
<dbReference type="InterPro" id="IPR021933">
    <property type="entry name" value="SERRATE/Ars2_N"/>
</dbReference>